<proteinExistence type="predicted"/>
<dbReference type="Gene3D" id="1.25.40.20">
    <property type="entry name" value="Ankyrin repeat-containing domain"/>
    <property type="match status" value="1"/>
</dbReference>
<evidence type="ECO:0000313" key="2">
    <source>
        <dbReference type="Proteomes" id="UP000572680"/>
    </source>
</evidence>
<dbReference type="EMBL" id="JACJIA010000010">
    <property type="protein sequence ID" value="MBA8954947.1"/>
    <property type="molecule type" value="Genomic_DNA"/>
</dbReference>
<sequence>MSDPGVVADQELASWALVRRYAVPRWMIERATERRLAGDWRGACAAARVDIGFDPADLTPEIEDDLRHLAPDLLRWHAPRVRYGRAELSPHQGLVLGRYGDAVLCAATPLHHDGAQRLRLRLVPAGPRPSGADVRTVDWTGLRHLWDARRSAGLLAHCGGGDRPPFFHADGVPLAPEELPGGDPGRGDPVRHAEWVGLLHERGAFKEASAAAGLALENMWTWTEERWQRRGRVAPVDLALLGRTMRDSTEHHRMELSWDLSLAVKDGAMVETVFVIDAINPRPYLNVPLLADGLWRRLPDLDLLRAGRITPEELHPLVRDALFPARPPVDGPVGPPGPALPVPVAVPCRRRQHGLRFRDGVLEDSHTSQERDRERVLGAFGGEPSGCFAVRAAWEDGRGRLPGALLRLRKDLFRRMEHGDTPGVLRLLDAGVDPRVRDRGGRTLLHLVHRVDHEVLLPRLLAAGVDPRSRDHLDRTPTWAVRDAGGPRALVRALDAAEQDEETV</sequence>
<protein>
    <recommendedName>
        <fullName evidence="3">Ankyrin repeat domain-containing protein</fullName>
    </recommendedName>
</protein>
<dbReference type="Proteomes" id="UP000572680">
    <property type="component" value="Unassembled WGS sequence"/>
</dbReference>
<dbReference type="AlphaFoldDB" id="A0A7W3LVG5"/>
<comment type="caution">
    <text evidence="1">The sequence shown here is derived from an EMBL/GenBank/DDBJ whole genome shotgun (WGS) entry which is preliminary data.</text>
</comment>
<evidence type="ECO:0008006" key="3">
    <source>
        <dbReference type="Google" id="ProtNLM"/>
    </source>
</evidence>
<gene>
    <name evidence="1" type="ORF">HNR61_006604</name>
</gene>
<organism evidence="1 2">
    <name type="scientific">Actinomadura namibiensis</name>
    <dbReference type="NCBI Taxonomy" id="182080"/>
    <lineage>
        <taxon>Bacteria</taxon>
        <taxon>Bacillati</taxon>
        <taxon>Actinomycetota</taxon>
        <taxon>Actinomycetes</taxon>
        <taxon>Streptosporangiales</taxon>
        <taxon>Thermomonosporaceae</taxon>
        <taxon>Actinomadura</taxon>
    </lineage>
</organism>
<keyword evidence="2" id="KW-1185">Reference proteome</keyword>
<dbReference type="RefSeq" id="WP_182846970.1">
    <property type="nucleotide sequence ID" value="NZ_BAAALP010000020.1"/>
</dbReference>
<dbReference type="SUPFAM" id="SSF48403">
    <property type="entry name" value="Ankyrin repeat"/>
    <property type="match status" value="1"/>
</dbReference>
<evidence type="ECO:0000313" key="1">
    <source>
        <dbReference type="EMBL" id="MBA8954947.1"/>
    </source>
</evidence>
<reference evidence="1 2" key="1">
    <citation type="submission" date="2020-08" db="EMBL/GenBank/DDBJ databases">
        <title>Genomic Encyclopedia of Type Strains, Phase IV (KMG-IV): sequencing the most valuable type-strain genomes for metagenomic binning, comparative biology and taxonomic classification.</title>
        <authorList>
            <person name="Goeker M."/>
        </authorList>
    </citation>
    <scope>NUCLEOTIDE SEQUENCE [LARGE SCALE GENOMIC DNA]</scope>
    <source>
        <strain evidence="1 2">DSM 44197</strain>
    </source>
</reference>
<accession>A0A7W3LVG5</accession>
<dbReference type="InterPro" id="IPR036770">
    <property type="entry name" value="Ankyrin_rpt-contain_sf"/>
</dbReference>
<name>A0A7W3LVG5_ACTNM</name>